<dbReference type="InterPro" id="IPR009061">
    <property type="entry name" value="DNA-bd_dom_put_sf"/>
</dbReference>
<dbReference type="EMBL" id="NPBQ01000066">
    <property type="protein sequence ID" value="PAD83221.1"/>
    <property type="molecule type" value="Genomic_DNA"/>
</dbReference>
<name>A0A268FCY7_NIACI</name>
<gene>
    <name evidence="1" type="ORF">CHH57_10860</name>
</gene>
<proteinExistence type="predicted"/>
<dbReference type="Pfam" id="PF13411">
    <property type="entry name" value="MerR_1"/>
    <property type="match status" value="1"/>
</dbReference>
<reference evidence="1 2" key="1">
    <citation type="submission" date="2017-07" db="EMBL/GenBank/DDBJ databases">
        <title>Isolation and whole genome analysis of endospore-forming bacteria from heroin.</title>
        <authorList>
            <person name="Kalinowski J."/>
            <person name="Ahrens B."/>
            <person name="Al-Dilaimi A."/>
            <person name="Winkler A."/>
            <person name="Wibberg D."/>
            <person name="Schleenbecker U."/>
            <person name="Ruckert C."/>
            <person name="Wolfel R."/>
            <person name="Grass G."/>
        </authorList>
    </citation>
    <scope>NUCLEOTIDE SEQUENCE [LARGE SCALE GENOMIC DNA]</scope>
    <source>
        <strain evidence="1 2">7521-2</strain>
    </source>
</reference>
<evidence type="ECO:0000313" key="1">
    <source>
        <dbReference type="EMBL" id="PAD83221.1"/>
    </source>
</evidence>
<organism evidence="1 2">
    <name type="scientific">Niallia circulans</name>
    <name type="common">Bacillus circulans</name>
    <dbReference type="NCBI Taxonomy" id="1397"/>
    <lineage>
        <taxon>Bacteria</taxon>
        <taxon>Bacillati</taxon>
        <taxon>Bacillota</taxon>
        <taxon>Bacilli</taxon>
        <taxon>Bacillales</taxon>
        <taxon>Bacillaceae</taxon>
        <taxon>Niallia</taxon>
    </lineage>
</organism>
<dbReference type="GO" id="GO:0003700">
    <property type="term" value="F:DNA-binding transcription factor activity"/>
    <property type="evidence" value="ECO:0007669"/>
    <property type="project" value="InterPro"/>
</dbReference>
<sequence length="121" mass="14546">MDKKYFTIRNISNMTELSVHTLRYYEKIGLLNNVKRDVNGYRQYTKSDISWINFLIRLKVTGMPVSEMKKFSDLRSKGDSTISLRRKLLEDHQKSIQEQIKDLQNNLHKIEEKINYYKELE</sequence>
<dbReference type="SUPFAM" id="SSF46955">
    <property type="entry name" value="Putative DNA-binding domain"/>
    <property type="match status" value="1"/>
</dbReference>
<dbReference type="PANTHER" id="PTHR30204">
    <property type="entry name" value="REDOX-CYCLING DRUG-SENSING TRANSCRIPTIONAL ACTIVATOR SOXR"/>
    <property type="match status" value="1"/>
</dbReference>
<dbReference type="Proteomes" id="UP000216961">
    <property type="component" value="Unassembled WGS sequence"/>
</dbReference>
<dbReference type="RefSeq" id="WP_095330253.1">
    <property type="nucleotide sequence ID" value="NZ_CP026031.1"/>
</dbReference>
<dbReference type="GO" id="GO:0003677">
    <property type="term" value="F:DNA binding"/>
    <property type="evidence" value="ECO:0007669"/>
    <property type="project" value="InterPro"/>
</dbReference>
<dbReference type="InterPro" id="IPR047057">
    <property type="entry name" value="MerR_fam"/>
</dbReference>
<accession>A0A268FCY7</accession>
<evidence type="ECO:0000313" key="2">
    <source>
        <dbReference type="Proteomes" id="UP000216961"/>
    </source>
</evidence>
<dbReference type="CDD" id="cd01109">
    <property type="entry name" value="HTH_YyaN"/>
    <property type="match status" value="1"/>
</dbReference>
<dbReference type="InterPro" id="IPR000551">
    <property type="entry name" value="MerR-type_HTH_dom"/>
</dbReference>
<comment type="caution">
    <text evidence="1">The sequence shown here is derived from an EMBL/GenBank/DDBJ whole genome shotgun (WGS) entry which is preliminary data.</text>
</comment>
<dbReference type="PANTHER" id="PTHR30204:SF82">
    <property type="entry name" value="TRANSCRIPTIONAL REGULATOR, MERR FAMILY"/>
    <property type="match status" value="1"/>
</dbReference>
<dbReference type="Gene3D" id="1.10.1660.10">
    <property type="match status" value="1"/>
</dbReference>
<dbReference type="AlphaFoldDB" id="A0A268FCY7"/>
<dbReference type="KEGG" id="bcir:C2I06_23950"/>
<dbReference type="PROSITE" id="PS50937">
    <property type="entry name" value="HTH_MERR_2"/>
    <property type="match status" value="1"/>
</dbReference>
<dbReference type="SMART" id="SM00422">
    <property type="entry name" value="HTH_MERR"/>
    <property type="match status" value="1"/>
</dbReference>
<protein>
    <submittedName>
        <fullName evidence="1">MerR family transcriptional regulator</fullName>
    </submittedName>
</protein>